<keyword evidence="6" id="KW-0433">Leucine-rich repeat</keyword>
<dbReference type="InterPro" id="IPR011009">
    <property type="entry name" value="Kinase-like_dom_sf"/>
</dbReference>
<dbReference type="InterPro" id="IPR051420">
    <property type="entry name" value="Ser_Thr_Kinases_DiverseReg"/>
</dbReference>
<dbReference type="Gene3D" id="3.30.200.20">
    <property type="entry name" value="Phosphorylase Kinase, domain 1"/>
    <property type="match status" value="1"/>
</dbReference>
<dbReference type="GO" id="GO:0005524">
    <property type="term" value="F:ATP binding"/>
    <property type="evidence" value="ECO:0007669"/>
    <property type="project" value="UniProtKB-UniRule"/>
</dbReference>
<keyword evidence="7" id="KW-0808">Transferase</keyword>
<evidence type="ECO:0000256" key="10">
    <source>
        <dbReference type="ARBA" id="ARBA00022737"/>
    </source>
</evidence>
<keyword evidence="5" id="KW-0597">Phosphoprotein</keyword>
<dbReference type="Pfam" id="PF00560">
    <property type="entry name" value="LRR_1"/>
    <property type="match status" value="2"/>
</dbReference>
<dbReference type="InterPro" id="IPR001611">
    <property type="entry name" value="Leu-rich_rpt"/>
</dbReference>
<feature type="domain" description="Protein kinase" evidence="20">
    <location>
        <begin position="562"/>
        <end position="849"/>
    </location>
</feature>
<evidence type="ECO:0000256" key="13">
    <source>
        <dbReference type="ARBA" id="ARBA00022840"/>
    </source>
</evidence>
<evidence type="ECO:0000259" key="20">
    <source>
        <dbReference type="PROSITE" id="PS50011"/>
    </source>
</evidence>
<keyword evidence="16" id="KW-0675">Receptor</keyword>
<dbReference type="FunFam" id="1.10.510.10:FF:000417">
    <property type="entry name" value="Leucine-rich repeat receptor-like protein kinase"/>
    <property type="match status" value="1"/>
</dbReference>
<dbReference type="PANTHER" id="PTHR48005:SF85">
    <property type="entry name" value="PROTEIN KINASE DOMAIN-CONTAINING PROTEIN"/>
    <property type="match status" value="1"/>
</dbReference>
<evidence type="ECO:0000256" key="16">
    <source>
        <dbReference type="ARBA" id="ARBA00023170"/>
    </source>
</evidence>
<keyword evidence="12" id="KW-0418">Kinase</keyword>
<evidence type="ECO:0000313" key="21">
    <source>
        <dbReference type="EnsemblPlants" id="EMT17967"/>
    </source>
</evidence>
<keyword evidence="14" id="KW-1133">Transmembrane helix</keyword>
<keyword evidence="3" id="KW-1003">Cell membrane</keyword>
<evidence type="ECO:0000256" key="8">
    <source>
        <dbReference type="ARBA" id="ARBA00022692"/>
    </source>
</evidence>
<dbReference type="EnsemblPlants" id="EMT17967">
    <property type="protein sequence ID" value="EMT17967"/>
    <property type="gene ID" value="F775_00475"/>
</dbReference>
<organism evidence="21">
    <name type="scientific">Aegilops tauschii</name>
    <name type="common">Tausch's goatgrass</name>
    <name type="synonym">Aegilops squarrosa</name>
    <dbReference type="NCBI Taxonomy" id="37682"/>
    <lineage>
        <taxon>Eukaryota</taxon>
        <taxon>Viridiplantae</taxon>
        <taxon>Streptophyta</taxon>
        <taxon>Embryophyta</taxon>
        <taxon>Tracheophyta</taxon>
        <taxon>Spermatophyta</taxon>
        <taxon>Magnoliopsida</taxon>
        <taxon>Liliopsida</taxon>
        <taxon>Poales</taxon>
        <taxon>Poaceae</taxon>
        <taxon>BOP clade</taxon>
        <taxon>Pooideae</taxon>
        <taxon>Triticodae</taxon>
        <taxon>Triticeae</taxon>
        <taxon>Triticinae</taxon>
        <taxon>Aegilops</taxon>
    </lineage>
</organism>
<dbReference type="SUPFAM" id="SSF56112">
    <property type="entry name" value="Protein kinase-like (PK-like)"/>
    <property type="match status" value="1"/>
</dbReference>
<dbReference type="InterPro" id="IPR032675">
    <property type="entry name" value="LRR_dom_sf"/>
</dbReference>
<evidence type="ECO:0000256" key="3">
    <source>
        <dbReference type="ARBA" id="ARBA00022475"/>
    </source>
</evidence>
<name>R7W7S0_AEGTA</name>
<comment type="catalytic activity">
    <reaction evidence="19">
        <text>L-seryl-[protein] + ATP = O-phospho-L-seryl-[protein] + ADP + H(+)</text>
        <dbReference type="Rhea" id="RHEA:17989"/>
        <dbReference type="Rhea" id="RHEA-COMP:9863"/>
        <dbReference type="Rhea" id="RHEA-COMP:11604"/>
        <dbReference type="ChEBI" id="CHEBI:15378"/>
        <dbReference type="ChEBI" id="CHEBI:29999"/>
        <dbReference type="ChEBI" id="CHEBI:30616"/>
        <dbReference type="ChEBI" id="CHEBI:83421"/>
        <dbReference type="ChEBI" id="CHEBI:456216"/>
        <dbReference type="EC" id="2.7.11.1"/>
    </reaction>
</comment>
<dbReference type="Gene3D" id="1.10.510.10">
    <property type="entry name" value="Transferase(Phosphotransferase) domain 1"/>
    <property type="match status" value="1"/>
</dbReference>
<evidence type="ECO:0000256" key="1">
    <source>
        <dbReference type="ARBA" id="ARBA00004162"/>
    </source>
</evidence>
<keyword evidence="8" id="KW-0812">Transmembrane</keyword>
<evidence type="ECO:0000256" key="11">
    <source>
        <dbReference type="ARBA" id="ARBA00022741"/>
    </source>
</evidence>
<evidence type="ECO:0000256" key="14">
    <source>
        <dbReference type="ARBA" id="ARBA00022989"/>
    </source>
</evidence>
<keyword evidence="11" id="KW-0547">Nucleotide-binding</keyword>
<dbReference type="GO" id="GO:0004674">
    <property type="term" value="F:protein serine/threonine kinase activity"/>
    <property type="evidence" value="ECO:0007669"/>
    <property type="project" value="UniProtKB-KW"/>
</dbReference>
<evidence type="ECO:0000256" key="12">
    <source>
        <dbReference type="ARBA" id="ARBA00022777"/>
    </source>
</evidence>
<evidence type="ECO:0000256" key="15">
    <source>
        <dbReference type="ARBA" id="ARBA00023136"/>
    </source>
</evidence>
<keyword evidence="15" id="KW-0472">Membrane</keyword>
<dbReference type="InterPro" id="IPR017441">
    <property type="entry name" value="Protein_kinase_ATP_BS"/>
</dbReference>
<evidence type="ECO:0000256" key="6">
    <source>
        <dbReference type="ARBA" id="ARBA00022614"/>
    </source>
</evidence>
<comment type="subcellular location">
    <subcellularLocation>
        <location evidence="1">Cell membrane</location>
        <topology evidence="1">Single-pass membrane protein</topology>
    </subcellularLocation>
</comment>
<evidence type="ECO:0000256" key="2">
    <source>
        <dbReference type="ARBA" id="ARBA00012513"/>
    </source>
</evidence>
<evidence type="ECO:0000256" key="4">
    <source>
        <dbReference type="ARBA" id="ARBA00022527"/>
    </source>
</evidence>
<keyword evidence="17" id="KW-0325">Glycoprotein</keyword>
<keyword evidence="9" id="KW-0732">Signal</keyword>
<evidence type="ECO:0000256" key="17">
    <source>
        <dbReference type="ARBA" id="ARBA00023180"/>
    </source>
</evidence>
<dbReference type="CDD" id="cd14066">
    <property type="entry name" value="STKc_IRAK"/>
    <property type="match status" value="1"/>
</dbReference>
<dbReference type="InterPro" id="IPR000719">
    <property type="entry name" value="Prot_kinase_dom"/>
</dbReference>
<evidence type="ECO:0000256" key="19">
    <source>
        <dbReference type="ARBA" id="ARBA00048679"/>
    </source>
</evidence>
<keyword evidence="13" id="KW-0067">ATP-binding</keyword>
<evidence type="ECO:0000256" key="18">
    <source>
        <dbReference type="ARBA" id="ARBA00047899"/>
    </source>
</evidence>
<evidence type="ECO:0000256" key="9">
    <source>
        <dbReference type="ARBA" id="ARBA00022729"/>
    </source>
</evidence>
<dbReference type="EC" id="2.7.11.1" evidence="2"/>
<dbReference type="FunFam" id="3.80.10.10:FF:000413">
    <property type="entry name" value="Inactive leucine-rich repeat receptor-like protein kinase"/>
    <property type="match status" value="1"/>
</dbReference>
<comment type="catalytic activity">
    <reaction evidence="18">
        <text>L-threonyl-[protein] + ATP = O-phospho-L-threonyl-[protein] + ADP + H(+)</text>
        <dbReference type="Rhea" id="RHEA:46608"/>
        <dbReference type="Rhea" id="RHEA-COMP:11060"/>
        <dbReference type="Rhea" id="RHEA-COMP:11605"/>
        <dbReference type="ChEBI" id="CHEBI:15378"/>
        <dbReference type="ChEBI" id="CHEBI:30013"/>
        <dbReference type="ChEBI" id="CHEBI:30616"/>
        <dbReference type="ChEBI" id="CHEBI:61977"/>
        <dbReference type="ChEBI" id="CHEBI:456216"/>
        <dbReference type="EC" id="2.7.11.1"/>
    </reaction>
</comment>
<dbReference type="GO" id="GO:0005886">
    <property type="term" value="C:plasma membrane"/>
    <property type="evidence" value="ECO:0007669"/>
    <property type="project" value="UniProtKB-SubCell"/>
</dbReference>
<accession>R7W7S0</accession>
<keyword evidence="4" id="KW-0723">Serine/threonine-protein kinase</keyword>
<sequence length="849" mass="94041">MEQLVVSAEQSIPTYAGDVAAREDVSSTNGGVEAFLASCAVSGDDAYGAARPCSSTSRPPPRAPRQGTIRCRLADNPAAGQEERFRAFNLRIHDVVLQGVSVPSKGSASGGSVLSLEPQDKERVIFLTGGDKVAQANRTGGTLLLLIVQPADSGRLLSCLETVAVFLRSASSLDIVSEFHYAEMSNMVVASPHRSRHRLPLFHFLLPWLHCIILRQIAPFPRFPFCTRVCRGFLQVPNPVTGSAEKYGWGKHKLTCLSVDLDYGSSFSSTTYNSPIVHHNIPHKPEMSDMAIPHLVHRTILRKPKMIVHNTILHKLSLVLLICSLLGYNSEAMSRKAEKEALLSLEKHWGKQTTISWSSIMDTGHYDPRKLKNLSKLRILDLSSNTMNGTIPNGIWRMQNMEVLNLHNNSLSGRIPDDFCKLKNLSWLLLNENLLSGPLPENVTQSQLTSIFQLNFSSNQLTGKIPSPFEMKRFQWSFLSNPGLCSSDHFGNLPMCPRLHLKMFVIILLVFGSTILICTGLIGLTKIKAFSSKQKADAPFPQWKLTAFQAIDYDIQDILCNLIDANLVGSGGSGKVYKICLGNRNGGVIAVKQIWCSSGELEHDVLEKQFQAEIEILGSIRHANIIKLLGYISSSESKLLIYEYMENGSLYEWLHQKDEPTTSTTRRLLNWPIRMSIAIDAARGLCYMHHGCSPAIAHRDVESSNILLDPQFKAKIADFGLARALLKAGEPESVSAVVGSFGYIAPEFGSSRKMNEKVDVYSFGVVLLELVTGRRANGGGGYENLAQWAWRQFHQDDEDIHLTNLIDAEIRDPAYSREVQLVLKLGLICTGTNPSSRPSMKQVLQVLQR</sequence>
<dbReference type="PROSITE" id="PS50011">
    <property type="entry name" value="PROTEIN_KINASE_DOM"/>
    <property type="match status" value="1"/>
</dbReference>
<evidence type="ECO:0000256" key="5">
    <source>
        <dbReference type="ARBA" id="ARBA00022553"/>
    </source>
</evidence>
<dbReference type="SUPFAM" id="SSF52058">
    <property type="entry name" value="L domain-like"/>
    <property type="match status" value="1"/>
</dbReference>
<proteinExistence type="predicted"/>
<dbReference type="PANTHER" id="PTHR48005">
    <property type="entry name" value="LEUCINE RICH REPEAT KINASE 2"/>
    <property type="match status" value="1"/>
</dbReference>
<dbReference type="AlphaFoldDB" id="R7W7S0"/>
<evidence type="ECO:0000256" key="7">
    <source>
        <dbReference type="ARBA" id="ARBA00022679"/>
    </source>
</evidence>
<reference evidence="21" key="1">
    <citation type="submission" date="2015-06" db="UniProtKB">
        <authorList>
            <consortium name="EnsemblPlants"/>
        </authorList>
    </citation>
    <scope>IDENTIFICATION</scope>
</reference>
<protein>
    <recommendedName>
        <fullName evidence="2">non-specific serine/threonine protein kinase</fullName>
        <ecNumber evidence="2">2.7.11.1</ecNumber>
    </recommendedName>
</protein>
<dbReference type="PROSITE" id="PS00107">
    <property type="entry name" value="PROTEIN_KINASE_ATP"/>
    <property type="match status" value="1"/>
</dbReference>
<dbReference type="Pfam" id="PF00069">
    <property type="entry name" value="Pkinase"/>
    <property type="match status" value="1"/>
</dbReference>
<keyword evidence="10" id="KW-0677">Repeat</keyword>
<dbReference type="Gene3D" id="3.80.10.10">
    <property type="entry name" value="Ribonuclease Inhibitor"/>
    <property type="match status" value="1"/>
</dbReference>